<sequence length="125" mass="13587">MSEEKKLGSVEVSLAVGQEWARKFRKSQEGKGKVDAYLIPLESIKLVLDQDIDAVRAYVGINNAGEQNLMLVGTKLDPKTGVYVDVFKKQLAAAGARTAGDGEDVLYDASRPCPPYTDPDSPMNQ</sequence>
<evidence type="ECO:0000313" key="3">
    <source>
        <dbReference type="EMBL" id="OXB15935.1"/>
    </source>
</evidence>
<dbReference type="AlphaFoldDB" id="A0A1S1J142"/>
<dbReference type="EMBL" id="MIKE01000024">
    <property type="protein sequence ID" value="OHT44317.1"/>
    <property type="molecule type" value="Genomic_DNA"/>
</dbReference>
<organism evidence="2 4">
    <name type="scientific">Flavobacterium tructae</name>
    <dbReference type="NCBI Taxonomy" id="1114873"/>
    <lineage>
        <taxon>Bacteria</taxon>
        <taxon>Pseudomonadati</taxon>
        <taxon>Bacteroidota</taxon>
        <taxon>Flavobacteriia</taxon>
        <taxon>Flavobacteriales</taxon>
        <taxon>Flavobacteriaceae</taxon>
        <taxon>Flavobacterium</taxon>
    </lineage>
</organism>
<keyword evidence="5" id="KW-1185">Reference proteome</keyword>
<dbReference type="OrthoDB" id="797757at2"/>
<feature type="region of interest" description="Disordered" evidence="1">
    <location>
        <begin position="96"/>
        <end position="125"/>
    </location>
</feature>
<reference evidence="3 5" key="3">
    <citation type="submission" date="2016-11" db="EMBL/GenBank/DDBJ databases">
        <title>Whole genomes of Flavobacteriaceae.</title>
        <authorList>
            <person name="Stine C."/>
            <person name="Li C."/>
            <person name="Tadesse D."/>
        </authorList>
    </citation>
    <scope>NUCLEOTIDE SEQUENCE [LARGE SCALE GENOMIC DNA]</scope>
    <source>
        <strain evidence="3 5">ATCC BAA-2541</strain>
    </source>
</reference>
<dbReference type="STRING" id="1278819.BHE19_11325"/>
<dbReference type="RefSeq" id="WP_017498441.1">
    <property type="nucleotide sequence ID" value="NZ_JASTTY010000011.1"/>
</dbReference>
<evidence type="ECO:0000313" key="2">
    <source>
        <dbReference type="EMBL" id="OHT44317.1"/>
    </source>
</evidence>
<name>A0A1S1J142_9FLAO</name>
<comment type="caution">
    <text evidence="2">The sequence shown here is derived from an EMBL/GenBank/DDBJ whole genome shotgun (WGS) entry which is preliminary data.</text>
</comment>
<gene>
    <name evidence="3" type="ORF">B0A71_19810</name>
    <name evidence="2" type="ORF">BHE19_11325</name>
</gene>
<evidence type="ECO:0000313" key="4">
    <source>
        <dbReference type="Proteomes" id="UP000180252"/>
    </source>
</evidence>
<accession>A0A1S1J142</accession>
<proteinExistence type="predicted"/>
<dbReference type="Proteomes" id="UP000180252">
    <property type="component" value="Unassembled WGS sequence"/>
</dbReference>
<evidence type="ECO:0000256" key="1">
    <source>
        <dbReference type="SAM" id="MobiDB-lite"/>
    </source>
</evidence>
<evidence type="ECO:0000313" key="5">
    <source>
        <dbReference type="Proteomes" id="UP000198319"/>
    </source>
</evidence>
<dbReference type="Proteomes" id="UP000198319">
    <property type="component" value="Unassembled WGS sequence"/>
</dbReference>
<reference evidence="4" key="2">
    <citation type="submission" date="2016-09" db="EMBL/GenBank/DDBJ databases">
        <authorList>
            <person name="Chen S."/>
            <person name="Walker E."/>
        </authorList>
    </citation>
    <scope>NUCLEOTIDE SEQUENCE [LARGE SCALE GENOMIC DNA]</scope>
    <source>
        <strain evidence="4">MSU</strain>
    </source>
</reference>
<protein>
    <submittedName>
        <fullName evidence="2">Uncharacterized protein</fullName>
    </submittedName>
</protein>
<reference evidence="2" key="1">
    <citation type="submission" date="2016-09" db="EMBL/GenBank/DDBJ databases">
        <authorList>
            <person name="Capua I."/>
            <person name="De Benedictis P."/>
            <person name="Joannis T."/>
            <person name="Lombin L.H."/>
            <person name="Cattoli G."/>
        </authorList>
    </citation>
    <scope>NUCLEOTIDE SEQUENCE [LARGE SCALE GENOMIC DNA]</scope>
    <source>
        <strain evidence="2">MSU</strain>
    </source>
</reference>
<dbReference type="EMBL" id="MUHG01000030">
    <property type="protein sequence ID" value="OXB15935.1"/>
    <property type="molecule type" value="Genomic_DNA"/>
</dbReference>